<dbReference type="EMBL" id="BKCP01007737">
    <property type="protein sequence ID" value="GER47182.1"/>
    <property type="molecule type" value="Genomic_DNA"/>
</dbReference>
<accession>A0A5A7QQL4</accession>
<name>A0A5A7QQL4_STRAF</name>
<proteinExistence type="predicted"/>
<keyword evidence="2" id="KW-1185">Reference proteome</keyword>
<protein>
    <submittedName>
        <fullName evidence="1">RAB GTPase homolog 8A</fullName>
    </submittedName>
</protein>
<comment type="caution">
    <text evidence="1">The sequence shown here is derived from an EMBL/GenBank/DDBJ whole genome shotgun (WGS) entry which is preliminary data.</text>
</comment>
<evidence type="ECO:0000313" key="1">
    <source>
        <dbReference type="EMBL" id="GER47182.1"/>
    </source>
</evidence>
<reference evidence="2" key="1">
    <citation type="journal article" date="2019" name="Curr. Biol.">
        <title>Genome Sequence of Striga asiatica Provides Insight into the Evolution of Plant Parasitism.</title>
        <authorList>
            <person name="Yoshida S."/>
            <person name="Kim S."/>
            <person name="Wafula E.K."/>
            <person name="Tanskanen J."/>
            <person name="Kim Y.M."/>
            <person name="Honaas L."/>
            <person name="Yang Z."/>
            <person name="Spallek T."/>
            <person name="Conn C.E."/>
            <person name="Ichihashi Y."/>
            <person name="Cheong K."/>
            <person name="Cui S."/>
            <person name="Der J.P."/>
            <person name="Gundlach H."/>
            <person name="Jiao Y."/>
            <person name="Hori C."/>
            <person name="Ishida J.K."/>
            <person name="Kasahara H."/>
            <person name="Kiba T."/>
            <person name="Kim M.S."/>
            <person name="Koo N."/>
            <person name="Laohavisit A."/>
            <person name="Lee Y.H."/>
            <person name="Lumba S."/>
            <person name="McCourt P."/>
            <person name="Mortimer J.C."/>
            <person name="Mutuku J.M."/>
            <person name="Nomura T."/>
            <person name="Sasaki-Sekimoto Y."/>
            <person name="Seto Y."/>
            <person name="Wang Y."/>
            <person name="Wakatake T."/>
            <person name="Sakakibara H."/>
            <person name="Demura T."/>
            <person name="Yamaguchi S."/>
            <person name="Yoneyama K."/>
            <person name="Manabe R.I."/>
            <person name="Nelson D.C."/>
            <person name="Schulman A.H."/>
            <person name="Timko M.P."/>
            <person name="dePamphilis C.W."/>
            <person name="Choi D."/>
            <person name="Shirasu K."/>
        </authorList>
    </citation>
    <scope>NUCLEOTIDE SEQUENCE [LARGE SCALE GENOMIC DNA]</scope>
    <source>
        <strain evidence="2">cv. UVA1</strain>
    </source>
</reference>
<organism evidence="1 2">
    <name type="scientific">Striga asiatica</name>
    <name type="common">Asiatic witchweed</name>
    <name type="synonym">Buchnera asiatica</name>
    <dbReference type="NCBI Taxonomy" id="4170"/>
    <lineage>
        <taxon>Eukaryota</taxon>
        <taxon>Viridiplantae</taxon>
        <taxon>Streptophyta</taxon>
        <taxon>Embryophyta</taxon>
        <taxon>Tracheophyta</taxon>
        <taxon>Spermatophyta</taxon>
        <taxon>Magnoliopsida</taxon>
        <taxon>eudicotyledons</taxon>
        <taxon>Gunneridae</taxon>
        <taxon>Pentapetalae</taxon>
        <taxon>asterids</taxon>
        <taxon>lamiids</taxon>
        <taxon>Lamiales</taxon>
        <taxon>Orobanchaceae</taxon>
        <taxon>Buchnereae</taxon>
        <taxon>Striga</taxon>
    </lineage>
</organism>
<gene>
    <name evidence="1" type="ORF">STAS_24256</name>
</gene>
<evidence type="ECO:0000313" key="2">
    <source>
        <dbReference type="Proteomes" id="UP000325081"/>
    </source>
</evidence>
<dbReference type="Proteomes" id="UP000325081">
    <property type="component" value="Unassembled WGS sequence"/>
</dbReference>
<dbReference type="AlphaFoldDB" id="A0A5A7QQL4"/>
<sequence>MPTSLEIVSLSGISNTAATGTSAALGFGRTSTTPGFRDTPTIFRFSECGFFIGVLPYMPLKFGIITVVSEEDEDVESFVQIDDKEIHSGEKSKVPRRGFMKKYLACHLGFLEGRLSRKAGLALKDQTSKGKSNQHILGLQKRRKSPRVAWEMNPQPWEAEAPKKLPRIRDTRLNIRGKYGLSDFGDGQLGTDQPGEIRLGGIDLQQPDDTVDLEAIADRLIGRGYDVRIYGLNSKGRKNLSIKERITCSRTLAQIEMCRDPLSAYCRSLELKDEGRSRRRRPNQFVTKSGATHYITIVVKDYYVPKRSEIRGATMPSTQAYNSRNWATNLSMVVSRVVLDIVIYRELFVAVSGIRCHSQNHKVLFLSGAPEETSFSAMEFQTAITAVLSISSLAPPPWPPHVRVASSRQPSPEATGWNIPDESTSCHKWGIPPAQFFGSGDSVAGAASAFRPELDFCSILPNELPPAVPTSKSRALPDEYGIKIFKTGHQERLAETDSKTEVASVSPKGSFWSVNGRERPQDGRYYADDFRICVFHAWKMNNLLLGFVFQGIWSEMGGRGPREPHMGLLIKEMALDVRNATVYANWYDDIMNDIGSDFDF</sequence>